<organism evidence="3 4">
    <name type="scientific">Luteolibacter algae</name>
    <dbReference type="NCBI Taxonomy" id="454151"/>
    <lineage>
        <taxon>Bacteria</taxon>
        <taxon>Pseudomonadati</taxon>
        <taxon>Verrucomicrobiota</taxon>
        <taxon>Verrucomicrobiia</taxon>
        <taxon>Verrucomicrobiales</taxon>
        <taxon>Verrucomicrobiaceae</taxon>
        <taxon>Luteolibacter</taxon>
    </lineage>
</organism>
<comment type="caution">
    <text evidence="3">The sequence shown here is derived from an EMBL/GenBank/DDBJ whole genome shotgun (WGS) entry which is preliminary data.</text>
</comment>
<dbReference type="Gene3D" id="3.40.1620.10">
    <property type="entry name" value="YefM-like domain"/>
    <property type="match status" value="1"/>
</dbReference>
<keyword evidence="4" id="KW-1185">Reference proteome</keyword>
<dbReference type="Proteomes" id="UP001597375">
    <property type="component" value="Unassembled WGS sequence"/>
</dbReference>
<sequence>MRTATVREAQHHLSKLLVEVEKGEEILITRRGKEVCKITPVNSSETRKVDWKLIHSEMHERLGEMPTFDYGIVERMREDERF</sequence>
<proteinExistence type="inferred from homology"/>
<dbReference type="NCBIfam" id="TIGR01552">
    <property type="entry name" value="phd_fam"/>
    <property type="match status" value="1"/>
</dbReference>
<comment type="similarity">
    <text evidence="1 2">Belongs to the phD/YefM antitoxin family.</text>
</comment>
<dbReference type="PANTHER" id="PTHR35377:SF8">
    <property type="entry name" value="ANTITOXIN VAPB22"/>
    <property type="match status" value="1"/>
</dbReference>
<dbReference type="InterPro" id="IPR051416">
    <property type="entry name" value="phD-YefM_TA_antitoxins"/>
</dbReference>
<evidence type="ECO:0000256" key="2">
    <source>
        <dbReference type="RuleBase" id="RU362080"/>
    </source>
</evidence>
<evidence type="ECO:0000313" key="4">
    <source>
        <dbReference type="Proteomes" id="UP001597375"/>
    </source>
</evidence>
<name>A0ABW5D9W4_9BACT</name>
<reference evidence="4" key="1">
    <citation type="journal article" date="2019" name="Int. J. Syst. Evol. Microbiol.">
        <title>The Global Catalogue of Microorganisms (GCM) 10K type strain sequencing project: providing services to taxonomists for standard genome sequencing and annotation.</title>
        <authorList>
            <consortium name="The Broad Institute Genomics Platform"/>
            <consortium name="The Broad Institute Genome Sequencing Center for Infectious Disease"/>
            <person name="Wu L."/>
            <person name="Ma J."/>
        </authorList>
    </citation>
    <scope>NUCLEOTIDE SEQUENCE [LARGE SCALE GENOMIC DNA]</scope>
    <source>
        <strain evidence="4">CGMCC 4.7106</strain>
    </source>
</reference>
<dbReference type="EMBL" id="JBHUIT010000012">
    <property type="protein sequence ID" value="MFD2256739.1"/>
    <property type="molecule type" value="Genomic_DNA"/>
</dbReference>
<evidence type="ECO:0000256" key="1">
    <source>
        <dbReference type="ARBA" id="ARBA00009981"/>
    </source>
</evidence>
<evidence type="ECO:0000313" key="3">
    <source>
        <dbReference type="EMBL" id="MFD2256739.1"/>
    </source>
</evidence>
<dbReference type="Pfam" id="PF02604">
    <property type="entry name" value="PhdYeFM_antitox"/>
    <property type="match status" value="1"/>
</dbReference>
<protein>
    <recommendedName>
        <fullName evidence="2">Antitoxin</fullName>
    </recommendedName>
</protein>
<dbReference type="RefSeq" id="WP_386820029.1">
    <property type="nucleotide sequence ID" value="NZ_JBHUIT010000012.1"/>
</dbReference>
<gene>
    <name evidence="3" type="ORF">ACFSSA_08630</name>
</gene>
<accession>A0ABW5D9W4</accession>
<dbReference type="SUPFAM" id="SSF143120">
    <property type="entry name" value="YefM-like"/>
    <property type="match status" value="1"/>
</dbReference>
<dbReference type="PANTHER" id="PTHR35377">
    <property type="entry name" value="ANTITOXIN VAPB49-RELATED-RELATED"/>
    <property type="match status" value="1"/>
</dbReference>
<dbReference type="InterPro" id="IPR036165">
    <property type="entry name" value="YefM-like_sf"/>
</dbReference>
<dbReference type="InterPro" id="IPR006442">
    <property type="entry name" value="Antitoxin_Phd/YefM"/>
</dbReference>
<comment type="function">
    <text evidence="2">Antitoxin component of a type II toxin-antitoxin (TA) system.</text>
</comment>